<dbReference type="InterPro" id="IPR015943">
    <property type="entry name" value="WD40/YVTN_repeat-like_dom_sf"/>
</dbReference>
<feature type="chain" id="PRO_5038845814" evidence="1">
    <location>
        <begin position="33"/>
        <end position="676"/>
    </location>
</feature>
<sequence>MPVHHPTRRRVLQTGLVTTATAGLAATAPALAAPPGRPGSGELIDLGIAMESVNVRLTGSGPDGAGATNLYALSDGTPVTFSVISPETGELLFSWPVPDESLNYGAGVYGIEGGAYFTARSGSATALNFYDQAEQSVTHITTSGGGQPIPNSVIRNVIPDGDTLYLCCYPRSEVYALDLPSGEVREFGPASDNGGDYAWGFAKIEDTLYVGTGIGTGQLVAFDTGTGERTEIELEDPPASIAALGTAGPLLLVPLPGRIGVYDTTSGTWHEDLPGMDQGASAFANGGDPDLAYFRSDDEFWVFDAEALEATPLGFAEHGVSTSSLRALEAFPADDHDVIACFRQNGEAIVFDPSADEVVVHDVAVDSAPVIAHSIGLGPDGDVWVGAYLSAGVIATIDVHSREITQLEGPEQSSAIATVGPYLMISKYPDGVLYRYDSREPWEWDSNPDIVAELISPHLQDRLFEMTDAGDLLAAASIPEYGHLGGALSIVDPETGEYEVYRHIVEDQGVSTVAHRDGIVYAGTTIYGGMSTVPTTTEGHLVEFDLDSREVTSAIVPVAGDETVSTLCFGPEASILVGVTYESNLFTYDITTHEVTSVVDLGITPTGAAWGRTPTLRYRKHDRCFYGVGGGVFFRVTAGGEVTILDDEHGWKTLTITARGEIYLIDANRVYVHAFD</sequence>
<gene>
    <name evidence="2" type="ORF">H9786_06820</name>
</gene>
<comment type="caution">
    <text evidence="2">The sequence shown here is derived from an EMBL/GenBank/DDBJ whole genome shotgun (WGS) entry which is preliminary data.</text>
</comment>
<feature type="signal peptide" evidence="1">
    <location>
        <begin position="1"/>
        <end position="32"/>
    </location>
</feature>
<dbReference type="Proteomes" id="UP000823823">
    <property type="component" value="Unassembled WGS sequence"/>
</dbReference>
<evidence type="ECO:0000256" key="1">
    <source>
        <dbReference type="SAM" id="SignalP"/>
    </source>
</evidence>
<accession>A0A9D2LCV2</accession>
<name>A0A9D2LCV2_9MICO</name>
<evidence type="ECO:0000313" key="3">
    <source>
        <dbReference type="Proteomes" id="UP000823823"/>
    </source>
</evidence>
<keyword evidence="1" id="KW-0732">Signal</keyword>
<keyword evidence="2" id="KW-0378">Hydrolase</keyword>
<dbReference type="Gene3D" id="2.130.10.10">
    <property type="entry name" value="YVTN repeat-like/Quinoprotein amine dehydrogenase"/>
    <property type="match status" value="1"/>
</dbReference>
<dbReference type="GO" id="GO:0004519">
    <property type="term" value="F:endonuclease activity"/>
    <property type="evidence" value="ECO:0007669"/>
    <property type="project" value="UniProtKB-KW"/>
</dbReference>
<dbReference type="PROSITE" id="PS51318">
    <property type="entry name" value="TAT"/>
    <property type="match status" value="1"/>
</dbReference>
<organism evidence="2 3">
    <name type="scientific">Candidatus Brachybacterium merdavium</name>
    <dbReference type="NCBI Taxonomy" id="2838513"/>
    <lineage>
        <taxon>Bacteria</taxon>
        <taxon>Bacillati</taxon>
        <taxon>Actinomycetota</taxon>
        <taxon>Actinomycetes</taxon>
        <taxon>Micrococcales</taxon>
        <taxon>Dermabacteraceae</taxon>
        <taxon>Brachybacterium</taxon>
    </lineage>
</organism>
<proteinExistence type="predicted"/>
<reference evidence="2" key="2">
    <citation type="submission" date="2021-04" db="EMBL/GenBank/DDBJ databases">
        <authorList>
            <person name="Gilroy R."/>
        </authorList>
    </citation>
    <scope>NUCLEOTIDE SEQUENCE</scope>
    <source>
        <strain evidence="2">ChiHjej13B12-24818</strain>
    </source>
</reference>
<evidence type="ECO:0000313" key="2">
    <source>
        <dbReference type="EMBL" id="HJB10229.1"/>
    </source>
</evidence>
<dbReference type="InterPro" id="IPR006311">
    <property type="entry name" value="TAT_signal"/>
</dbReference>
<dbReference type="AlphaFoldDB" id="A0A9D2LCV2"/>
<reference evidence="2" key="1">
    <citation type="journal article" date="2021" name="PeerJ">
        <title>Extensive microbial diversity within the chicken gut microbiome revealed by metagenomics and culture.</title>
        <authorList>
            <person name="Gilroy R."/>
            <person name="Ravi A."/>
            <person name="Getino M."/>
            <person name="Pursley I."/>
            <person name="Horton D.L."/>
            <person name="Alikhan N.F."/>
            <person name="Baker D."/>
            <person name="Gharbi K."/>
            <person name="Hall N."/>
            <person name="Watson M."/>
            <person name="Adriaenssens E.M."/>
            <person name="Foster-Nyarko E."/>
            <person name="Jarju S."/>
            <person name="Secka A."/>
            <person name="Antonio M."/>
            <person name="Oren A."/>
            <person name="Chaudhuri R.R."/>
            <person name="La Ragione R."/>
            <person name="Hildebrand F."/>
            <person name="Pallen M.J."/>
        </authorList>
    </citation>
    <scope>NUCLEOTIDE SEQUENCE</scope>
    <source>
        <strain evidence="2">ChiHjej13B12-24818</strain>
    </source>
</reference>
<dbReference type="SUPFAM" id="SSF50969">
    <property type="entry name" value="YVTN repeat-like/Quinoprotein amine dehydrogenase"/>
    <property type="match status" value="1"/>
</dbReference>
<dbReference type="InterPro" id="IPR011047">
    <property type="entry name" value="Quinoprotein_ADH-like_sf"/>
</dbReference>
<protein>
    <submittedName>
        <fullName evidence="2">Uma2 family endonuclease</fullName>
    </submittedName>
</protein>
<keyword evidence="2" id="KW-0255">Endonuclease</keyword>
<dbReference type="EMBL" id="DWZH01000050">
    <property type="protein sequence ID" value="HJB10229.1"/>
    <property type="molecule type" value="Genomic_DNA"/>
</dbReference>
<dbReference type="InterPro" id="IPR011044">
    <property type="entry name" value="Quino_amine_DH_bsu"/>
</dbReference>
<dbReference type="SUPFAM" id="SSF50998">
    <property type="entry name" value="Quinoprotein alcohol dehydrogenase-like"/>
    <property type="match status" value="1"/>
</dbReference>
<keyword evidence="2" id="KW-0540">Nuclease</keyword>